<accession>A0A238L9Y4</accession>
<keyword evidence="3" id="KW-1185">Reference proteome</keyword>
<dbReference type="Proteomes" id="UP000201613">
    <property type="component" value="Unassembled WGS sequence"/>
</dbReference>
<organism evidence="2 3">
    <name type="scientific">Flavimaricola marinus</name>
    <dbReference type="NCBI Taxonomy" id="1819565"/>
    <lineage>
        <taxon>Bacteria</taxon>
        <taxon>Pseudomonadati</taxon>
        <taxon>Pseudomonadota</taxon>
        <taxon>Alphaproteobacteria</taxon>
        <taxon>Rhodobacterales</taxon>
        <taxon>Paracoccaceae</taxon>
        <taxon>Flavimaricola</taxon>
    </lineage>
</organism>
<name>A0A238L9Y4_9RHOB</name>
<keyword evidence="1" id="KW-0732">Signal</keyword>
<evidence type="ECO:0008006" key="4">
    <source>
        <dbReference type="Google" id="ProtNLM"/>
    </source>
</evidence>
<gene>
    <name evidence="2" type="ORF">LOM8899_00654</name>
</gene>
<dbReference type="AlphaFoldDB" id="A0A238L9Y4"/>
<dbReference type="RefSeq" id="WP_093990692.1">
    <property type="nucleotide sequence ID" value="NZ_FXZK01000001.1"/>
</dbReference>
<proteinExistence type="predicted"/>
<evidence type="ECO:0000313" key="3">
    <source>
        <dbReference type="Proteomes" id="UP000201613"/>
    </source>
</evidence>
<reference evidence="2 3" key="1">
    <citation type="submission" date="2017-05" db="EMBL/GenBank/DDBJ databases">
        <authorList>
            <person name="Song R."/>
            <person name="Chenine A.L."/>
            <person name="Ruprecht R.M."/>
        </authorList>
    </citation>
    <scope>NUCLEOTIDE SEQUENCE [LARGE SCALE GENOMIC DNA]</scope>
    <source>
        <strain evidence="2 3">CECT 8899</strain>
    </source>
</reference>
<evidence type="ECO:0000256" key="1">
    <source>
        <dbReference type="SAM" id="SignalP"/>
    </source>
</evidence>
<protein>
    <recommendedName>
        <fullName evidence="4">Excinuclease ABC subunit B</fullName>
    </recommendedName>
</protein>
<evidence type="ECO:0000313" key="2">
    <source>
        <dbReference type="EMBL" id="SMY06527.1"/>
    </source>
</evidence>
<dbReference type="OrthoDB" id="7679320at2"/>
<sequence>MRLILLISCLACSPAAAWEFSATPICTLSHETEDAAVVVTYDATLPEYTISVTRAEPWPDAAIFAMTFDGGLPLTIQTDRHVLSADRLSLTVTDRGFGNVLNGLERNRIALAVAGGAVAALPLDGIEEPMQAFRSCPQVGLS</sequence>
<dbReference type="EMBL" id="FXZK01000001">
    <property type="protein sequence ID" value="SMY06527.1"/>
    <property type="molecule type" value="Genomic_DNA"/>
</dbReference>
<feature type="chain" id="PRO_5012104858" description="Excinuclease ABC subunit B" evidence="1">
    <location>
        <begin position="18"/>
        <end position="142"/>
    </location>
</feature>
<feature type="signal peptide" evidence="1">
    <location>
        <begin position="1"/>
        <end position="17"/>
    </location>
</feature>